<comment type="caution">
    <text evidence="1">The sequence shown here is derived from an EMBL/GenBank/DDBJ whole genome shotgun (WGS) entry which is preliminary data.</text>
</comment>
<name>A0ACC2UWU7_9TREE</name>
<keyword evidence="2" id="KW-1185">Reference proteome</keyword>
<dbReference type="EMBL" id="JASBWS010000207">
    <property type="protein sequence ID" value="KAJ9091236.1"/>
    <property type="molecule type" value="Genomic_DNA"/>
</dbReference>
<protein>
    <submittedName>
        <fullName evidence="1">Uncharacterized protein</fullName>
    </submittedName>
</protein>
<sequence length="160" mass="18001">MLLDTDWLIMACKHGDHGQPNEHMMPLTGHPRCNLVPAQSVEAAKIGSTVRDLLQVIMKEKKSYDFEESPSRFSSCSILTRSTGSKPFVNACYEEAYHRVLSPSHVASVPQFRQQSFKPVEPVLRDADKVTKARKPSRTSIEMSKSQSESADEEHEAKEQ</sequence>
<proteinExistence type="predicted"/>
<evidence type="ECO:0000313" key="1">
    <source>
        <dbReference type="EMBL" id="KAJ9091236.1"/>
    </source>
</evidence>
<organism evidence="1 2">
    <name type="scientific">Naganishia adeliensis</name>
    <dbReference type="NCBI Taxonomy" id="92952"/>
    <lineage>
        <taxon>Eukaryota</taxon>
        <taxon>Fungi</taxon>
        <taxon>Dikarya</taxon>
        <taxon>Basidiomycota</taxon>
        <taxon>Agaricomycotina</taxon>
        <taxon>Tremellomycetes</taxon>
        <taxon>Filobasidiales</taxon>
        <taxon>Filobasidiaceae</taxon>
        <taxon>Naganishia</taxon>
    </lineage>
</organism>
<reference evidence="1" key="1">
    <citation type="submission" date="2023-04" db="EMBL/GenBank/DDBJ databases">
        <title>Draft Genome sequencing of Naganishia species isolated from polar environments using Oxford Nanopore Technology.</title>
        <authorList>
            <person name="Leo P."/>
            <person name="Venkateswaran K."/>
        </authorList>
    </citation>
    <scope>NUCLEOTIDE SEQUENCE</scope>
    <source>
        <strain evidence="1">MNA-CCFEE 5262</strain>
    </source>
</reference>
<accession>A0ACC2UWU7</accession>
<evidence type="ECO:0000313" key="2">
    <source>
        <dbReference type="Proteomes" id="UP001230649"/>
    </source>
</evidence>
<gene>
    <name evidence="1" type="ORF">QFC20_007689</name>
</gene>
<dbReference type="Proteomes" id="UP001230649">
    <property type="component" value="Unassembled WGS sequence"/>
</dbReference>